<dbReference type="InterPro" id="IPR051448">
    <property type="entry name" value="CdaR-like_regulators"/>
</dbReference>
<evidence type="ECO:0000256" key="1">
    <source>
        <dbReference type="PROSITE-ProRule" id="PRU00169"/>
    </source>
</evidence>
<dbReference type="Proteomes" id="UP001597417">
    <property type="component" value="Unassembled WGS sequence"/>
</dbReference>
<gene>
    <name evidence="3" type="ORF">ACFSXZ_03925</name>
</gene>
<dbReference type="InterPro" id="IPR001789">
    <property type="entry name" value="Sig_transdc_resp-reg_receiver"/>
</dbReference>
<dbReference type="Pfam" id="PF13556">
    <property type="entry name" value="HTH_30"/>
    <property type="match status" value="1"/>
</dbReference>
<dbReference type="InterPro" id="IPR025736">
    <property type="entry name" value="PucR_C-HTH_dom"/>
</dbReference>
<accession>A0ABW5FKK7</accession>
<dbReference type="RefSeq" id="WP_378261291.1">
    <property type="nucleotide sequence ID" value="NZ_JBHUKR010000004.1"/>
</dbReference>
<evidence type="ECO:0000313" key="3">
    <source>
        <dbReference type="EMBL" id="MFD2415471.1"/>
    </source>
</evidence>
<dbReference type="InterPro" id="IPR011006">
    <property type="entry name" value="CheY-like_superfamily"/>
</dbReference>
<dbReference type="PANTHER" id="PTHR33744:SF15">
    <property type="entry name" value="CARBOHYDRATE DIACID REGULATOR"/>
    <property type="match status" value="1"/>
</dbReference>
<dbReference type="SUPFAM" id="SSF52172">
    <property type="entry name" value="CheY-like"/>
    <property type="match status" value="1"/>
</dbReference>
<dbReference type="EMBL" id="JBHUKR010000004">
    <property type="protein sequence ID" value="MFD2415471.1"/>
    <property type="molecule type" value="Genomic_DNA"/>
</dbReference>
<dbReference type="Gene3D" id="3.40.50.2300">
    <property type="match status" value="1"/>
</dbReference>
<reference evidence="4" key="1">
    <citation type="journal article" date="2019" name="Int. J. Syst. Evol. Microbiol.">
        <title>The Global Catalogue of Microorganisms (GCM) 10K type strain sequencing project: providing services to taxonomists for standard genome sequencing and annotation.</title>
        <authorList>
            <consortium name="The Broad Institute Genomics Platform"/>
            <consortium name="The Broad Institute Genome Sequencing Center for Infectious Disease"/>
            <person name="Wu L."/>
            <person name="Ma J."/>
        </authorList>
    </citation>
    <scope>NUCLEOTIDE SEQUENCE [LARGE SCALE GENOMIC DNA]</scope>
    <source>
        <strain evidence="4">CGMCC 4.7645</strain>
    </source>
</reference>
<organism evidence="3 4">
    <name type="scientific">Amycolatopsis pigmentata</name>
    <dbReference type="NCBI Taxonomy" id="450801"/>
    <lineage>
        <taxon>Bacteria</taxon>
        <taxon>Bacillati</taxon>
        <taxon>Actinomycetota</taxon>
        <taxon>Actinomycetes</taxon>
        <taxon>Pseudonocardiales</taxon>
        <taxon>Pseudonocardiaceae</taxon>
        <taxon>Amycolatopsis</taxon>
    </lineage>
</organism>
<dbReference type="PANTHER" id="PTHR33744">
    <property type="entry name" value="CARBOHYDRATE DIACID REGULATOR"/>
    <property type="match status" value="1"/>
</dbReference>
<proteinExistence type="predicted"/>
<dbReference type="PROSITE" id="PS50110">
    <property type="entry name" value="RESPONSE_REGULATORY"/>
    <property type="match status" value="1"/>
</dbReference>
<evidence type="ECO:0000313" key="4">
    <source>
        <dbReference type="Proteomes" id="UP001597417"/>
    </source>
</evidence>
<comment type="caution">
    <text evidence="1">Lacks conserved residue(s) required for the propagation of feature annotation.</text>
</comment>
<evidence type="ECO:0000259" key="2">
    <source>
        <dbReference type="PROSITE" id="PS50110"/>
    </source>
</evidence>
<name>A0ABW5FKK7_9PSEU</name>
<dbReference type="InterPro" id="IPR042070">
    <property type="entry name" value="PucR_C-HTH_sf"/>
</dbReference>
<feature type="domain" description="Response regulatory" evidence="2">
    <location>
        <begin position="1"/>
        <end position="114"/>
    </location>
</feature>
<keyword evidence="4" id="KW-1185">Reference proteome</keyword>
<dbReference type="Gene3D" id="1.10.10.2840">
    <property type="entry name" value="PucR C-terminal helix-turn-helix domain"/>
    <property type="match status" value="1"/>
</dbReference>
<protein>
    <submittedName>
        <fullName evidence="3">Helix-turn-helix domain-containing protein</fullName>
    </submittedName>
</protein>
<comment type="caution">
    <text evidence="3">The sequence shown here is derived from an EMBL/GenBank/DDBJ whole genome shotgun (WGS) entry which is preliminary data.</text>
</comment>
<sequence>MSQRILIVSTNETDFEWPDDYVTKTAADRPTGLRLVREWRPDVAILVANAQCAQEVDTIRKLRDGSPENSLPVLLIADRPEPEPLIAAIRAGARGFLSGDAPPDIVRVAVRALLAGGGYFGAEATDRLVEHCVSHITRPMVLEPDEPRRRRLLEDAAMLRRMADALSDRVARYSDLAAPAAVPVLAPPAASGGARIIACVALDTADGLPELVRDRLAGLDIGTVIGHAGDVVLVTAPDRDWRKIASALVGLDRPVYVGISTAFTDDPAAAVEDALAALAALRRCDAPADSELSVEEFTLPMWLAEAADHIALGRRLPASFHRLRNYPTLSKTLTRWLRYDCDVRRAATTMHVHPNTVRYRLSKVEQIIRHSLSDLPVLTSLYLITLASPAPVVSPAEPAAAPPGRARR</sequence>